<accession>A1BH85</accession>
<evidence type="ECO:0000313" key="3">
    <source>
        <dbReference type="EMBL" id="ABL65762.1"/>
    </source>
</evidence>
<dbReference type="Pfam" id="PF14358">
    <property type="entry name" value="DUF4405"/>
    <property type="match status" value="1"/>
</dbReference>
<dbReference type="AlphaFoldDB" id="A1BH85"/>
<sequence>MAGFSGIVLRMLQVAVGYDMNKPLSWRIFISFGLFISFIILLVSEVILYILPSGKPASREAFRLIGLTKPEWQNQHIIFGFAFSVVALFHLSVINWQGFFSCLKAKTSEGLKSPVEFFVIVLLTVLFGFCTCYKIQPFSPVPEFGKSISKTLAPQGTKQPGMEQGAVCAVKGSKE</sequence>
<dbReference type="STRING" id="290317.Cpha266_1745"/>
<protein>
    <recommendedName>
        <fullName evidence="2">Flavinylation-associated cytochrome domain-containing protein</fullName>
    </recommendedName>
</protein>
<keyword evidence="4" id="KW-1185">Reference proteome</keyword>
<feature type="transmembrane region" description="Helical" evidence="1">
    <location>
        <begin position="117"/>
        <end position="135"/>
    </location>
</feature>
<dbReference type="RefSeq" id="WP_011745571.1">
    <property type="nucleotide sequence ID" value="NC_008639.1"/>
</dbReference>
<name>A1BH85_CHLPD</name>
<dbReference type="EMBL" id="CP000492">
    <property type="protein sequence ID" value="ABL65762.1"/>
    <property type="molecule type" value="Genomic_DNA"/>
</dbReference>
<keyword evidence="1" id="KW-0812">Transmembrane</keyword>
<organism evidence="3 4">
    <name type="scientific">Chlorobium phaeobacteroides (strain DSM 266 / SMG 266 / 2430)</name>
    <dbReference type="NCBI Taxonomy" id="290317"/>
    <lineage>
        <taxon>Bacteria</taxon>
        <taxon>Pseudomonadati</taxon>
        <taxon>Chlorobiota</taxon>
        <taxon>Chlorobiia</taxon>
        <taxon>Chlorobiales</taxon>
        <taxon>Chlorobiaceae</taxon>
        <taxon>Chlorobium/Pelodictyon group</taxon>
        <taxon>Chlorobium</taxon>
    </lineage>
</organism>
<evidence type="ECO:0000256" key="1">
    <source>
        <dbReference type="SAM" id="Phobius"/>
    </source>
</evidence>
<keyword evidence="1" id="KW-0472">Membrane</keyword>
<proteinExistence type="predicted"/>
<feature type="transmembrane region" description="Helical" evidence="1">
    <location>
        <begin position="77"/>
        <end position="97"/>
    </location>
</feature>
<dbReference type="HOGENOM" id="CLU_1650515_0_0_10"/>
<reference evidence="3 4" key="1">
    <citation type="submission" date="2006-12" db="EMBL/GenBank/DDBJ databases">
        <title>Complete sequence of Chlorobium phaeobacteroides DSM 266.</title>
        <authorList>
            <consortium name="US DOE Joint Genome Institute"/>
            <person name="Copeland A."/>
            <person name="Lucas S."/>
            <person name="Lapidus A."/>
            <person name="Barry K."/>
            <person name="Detter J.C."/>
            <person name="Glavina del Rio T."/>
            <person name="Hammon N."/>
            <person name="Israni S."/>
            <person name="Pitluck S."/>
            <person name="Goltsman E."/>
            <person name="Schmutz J."/>
            <person name="Larimer F."/>
            <person name="Land M."/>
            <person name="Hauser L."/>
            <person name="Mikhailova N."/>
            <person name="Li T."/>
            <person name="Overmann J."/>
            <person name="Bryant D.A."/>
            <person name="Richardson P."/>
        </authorList>
    </citation>
    <scope>NUCLEOTIDE SEQUENCE [LARGE SCALE GENOMIC DNA]</scope>
    <source>
        <strain evidence="3 4">DSM 266</strain>
    </source>
</reference>
<dbReference type="eggNOG" id="ENOG502Z7TY">
    <property type="taxonomic scope" value="Bacteria"/>
</dbReference>
<feature type="transmembrane region" description="Helical" evidence="1">
    <location>
        <begin position="28"/>
        <end position="51"/>
    </location>
</feature>
<dbReference type="KEGG" id="cph:Cpha266_1745"/>
<dbReference type="InterPro" id="IPR025517">
    <property type="entry name" value="DUF4405"/>
</dbReference>
<evidence type="ECO:0000259" key="2">
    <source>
        <dbReference type="Pfam" id="PF14358"/>
    </source>
</evidence>
<feature type="domain" description="Flavinylation-associated cytochrome" evidence="2">
    <location>
        <begin position="29"/>
        <end position="96"/>
    </location>
</feature>
<keyword evidence="1" id="KW-1133">Transmembrane helix</keyword>
<gene>
    <name evidence="3" type="ordered locus">Cpha266_1745</name>
</gene>
<dbReference type="Proteomes" id="UP000008701">
    <property type="component" value="Chromosome"/>
</dbReference>
<evidence type="ECO:0000313" key="4">
    <source>
        <dbReference type="Proteomes" id="UP000008701"/>
    </source>
</evidence>